<dbReference type="EMBL" id="UINC01080885">
    <property type="protein sequence ID" value="SVC24241.1"/>
    <property type="molecule type" value="Genomic_DNA"/>
</dbReference>
<dbReference type="AlphaFoldDB" id="A0A382KNI5"/>
<evidence type="ECO:0000313" key="1">
    <source>
        <dbReference type="EMBL" id="SVC24241.1"/>
    </source>
</evidence>
<dbReference type="Gene3D" id="3.20.20.210">
    <property type="match status" value="1"/>
</dbReference>
<reference evidence="1" key="1">
    <citation type="submission" date="2018-05" db="EMBL/GenBank/DDBJ databases">
        <authorList>
            <person name="Lanie J.A."/>
            <person name="Ng W.-L."/>
            <person name="Kazmierczak K.M."/>
            <person name="Andrzejewski T.M."/>
            <person name="Davidsen T.M."/>
            <person name="Wayne K.J."/>
            <person name="Tettelin H."/>
            <person name="Glass J.I."/>
            <person name="Rusch D."/>
            <person name="Podicherti R."/>
            <person name="Tsui H.-C.T."/>
            <person name="Winkler M.E."/>
        </authorList>
    </citation>
    <scope>NUCLEOTIDE SEQUENCE</scope>
</reference>
<organism evidence="1">
    <name type="scientific">marine metagenome</name>
    <dbReference type="NCBI Taxonomy" id="408172"/>
    <lineage>
        <taxon>unclassified sequences</taxon>
        <taxon>metagenomes</taxon>
        <taxon>ecological metagenomes</taxon>
    </lineage>
</organism>
<protein>
    <recommendedName>
        <fullName evidence="2">Cobalamin-independent methionine synthase MetE C-terminal/archaeal domain-containing protein</fullName>
    </recommendedName>
</protein>
<sequence>MINIVSHNVHLVGSIPMESADEVFDLVGLTLGDCCRRIPDGETGDRKNWIGWQYGVFKRQNALIQTEGKEREYQLHSPFTFKKNYNPKNLDFSNLGFAQEAQDSFLKFKTKQESGVISEQAKFMVALPTPFAPVYSFISYSDQEAILPYYEEAILGEIDDISNLIPHEELVFQWDVATEMSIFENVYDATFANPWEILTDRLATLGNHIPSVIELGYHLCYGSMNNKHWKEPESLEMCTKVSNALSEKISRAIQFIHMPVPIDRSDDSYFAPLKELRLSNKTEIILGLVHDSQNIQLNIDRIEAAQVYLSEFGIATECGLGRRAVSEMPGLMKLQAELAVR</sequence>
<proteinExistence type="predicted"/>
<accession>A0A382KNI5</accession>
<gene>
    <name evidence="1" type="ORF">METZ01_LOCUS277095</name>
</gene>
<dbReference type="SUPFAM" id="SSF51726">
    <property type="entry name" value="UROD/MetE-like"/>
    <property type="match status" value="1"/>
</dbReference>
<name>A0A382KNI5_9ZZZZ</name>
<dbReference type="InterPro" id="IPR038071">
    <property type="entry name" value="UROD/MetE-like_sf"/>
</dbReference>
<evidence type="ECO:0008006" key="2">
    <source>
        <dbReference type="Google" id="ProtNLM"/>
    </source>
</evidence>